<keyword evidence="1 5" id="KW-0489">Methyltransferase</keyword>
<protein>
    <submittedName>
        <fullName evidence="5">SAM-dependent methyltransferase</fullName>
    </submittedName>
</protein>
<dbReference type="InterPro" id="IPR020598">
    <property type="entry name" value="rRNA_Ade_methylase_Trfase_N"/>
</dbReference>
<dbReference type="RefSeq" id="WP_218876220.1">
    <property type="nucleotide sequence ID" value="NZ_CP059163.1"/>
</dbReference>
<feature type="domain" description="Ribosomal RNA adenine methylase transferase N-terminal" evidence="4">
    <location>
        <begin position="41"/>
        <end position="192"/>
    </location>
</feature>
<evidence type="ECO:0000313" key="6">
    <source>
        <dbReference type="Proteomes" id="UP000516957"/>
    </source>
</evidence>
<dbReference type="SUPFAM" id="SSF53335">
    <property type="entry name" value="S-adenosyl-L-methionine-dependent methyltransferases"/>
    <property type="match status" value="1"/>
</dbReference>
<accession>A0A7Y9JPF9</accession>
<sequence>MSDPAPVPASRWAQAGPEATEGFGRRFAELVATGQDVDGEARLADALLPRGGRVLDVGAGMGRVSAALQARGHRVTAVEPDGALVEQCRATYPEVDVVHADLLELDDARVAGVLGDRPHQVDLVVCVGNVVVFLAEGTERRALATMRSRLAPGGRVLVGFHLVGGPEHARSYPPEEFVADVDAAGLRVQHRFGSYELHPPSDEYAVWVLSAAD</sequence>
<dbReference type="InterPro" id="IPR029063">
    <property type="entry name" value="SAM-dependent_MTases_sf"/>
</dbReference>
<name>A0A7Y9JPF9_9ACTN</name>
<comment type="caution">
    <text evidence="5">The sequence shown here is derived from an EMBL/GenBank/DDBJ whole genome shotgun (WGS) entry which is preliminary data.</text>
</comment>
<keyword evidence="3" id="KW-0949">S-adenosyl-L-methionine</keyword>
<gene>
    <name evidence="5" type="ORF">BKA08_000573</name>
</gene>
<dbReference type="SMART" id="SM00650">
    <property type="entry name" value="rADc"/>
    <property type="match status" value="1"/>
</dbReference>
<dbReference type="InterPro" id="IPR041698">
    <property type="entry name" value="Methyltransf_25"/>
</dbReference>
<evidence type="ECO:0000256" key="3">
    <source>
        <dbReference type="ARBA" id="ARBA00022691"/>
    </source>
</evidence>
<dbReference type="EMBL" id="JACCBE010000001">
    <property type="protein sequence ID" value="NYD56335.1"/>
    <property type="molecule type" value="Genomic_DNA"/>
</dbReference>
<dbReference type="PANTHER" id="PTHR43861">
    <property type="entry name" value="TRANS-ACONITATE 2-METHYLTRANSFERASE-RELATED"/>
    <property type="match status" value="1"/>
</dbReference>
<evidence type="ECO:0000313" key="5">
    <source>
        <dbReference type="EMBL" id="NYD56335.1"/>
    </source>
</evidence>
<keyword evidence="2 5" id="KW-0808">Transferase</keyword>
<organism evidence="5 6">
    <name type="scientific">Nocardioides marinisabuli</name>
    <dbReference type="NCBI Taxonomy" id="419476"/>
    <lineage>
        <taxon>Bacteria</taxon>
        <taxon>Bacillati</taxon>
        <taxon>Actinomycetota</taxon>
        <taxon>Actinomycetes</taxon>
        <taxon>Propionibacteriales</taxon>
        <taxon>Nocardioidaceae</taxon>
        <taxon>Nocardioides</taxon>
    </lineage>
</organism>
<reference evidence="5 6" key="1">
    <citation type="submission" date="2020-07" db="EMBL/GenBank/DDBJ databases">
        <title>Sequencing the genomes of 1000 actinobacteria strains.</title>
        <authorList>
            <person name="Klenk H.-P."/>
        </authorList>
    </citation>
    <scope>NUCLEOTIDE SEQUENCE [LARGE SCALE GENOMIC DNA]</scope>
    <source>
        <strain evidence="5 6">DSM 18965</strain>
    </source>
</reference>
<dbReference type="AlphaFoldDB" id="A0A7Y9JPF9"/>
<evidence type="ECO:0000256" key="1">
    <source>
        <dbReference type="ARBA" id="ARBA00022603"/>
    </source>
</evidence>
<dbReference type="CDD" id="cd02440">
    <property type="entry name" value="AdoMet_MTases"/>
    <property type="match status" value="1"/>
</dbReference>
<dbReference type="Gene3D" id="3.40.50.150">
    <property type="entry name" value="Vaccinia Virus protein VP39"/>
    <property type="match status" value="1"/>
</dbReference>
<evidence type="ECO:0000259" key="4">
    <source>
        <dbReference type="SMART" id="SM00650"/>
    </source>
</evidence>
<dbReference type="Proteomes" id="UP000516957">
    <property type="component" value="Unassembled WGS sequence"/>
</dbReference>
<dbReference type="InterPro" id="IPR020596">
    <property type="entry name" value="rRNA_Ade_Mease_Trfase_CS"/>
</dbReference>
<dbReference type="GO" id="GO:0000179">
    <property type="term" value="F:rRNA (adenine-N6,N6-)-dimethyltransferase activity"/>
    <property type="evidence" value="ECO:0007669"/>
    <property type="project" value="InterPro"/>
</dbReference>
<keyword evidence="6" id="KW-1185">Reference proteome</keyword>
<evidence type="ECO:0000256" key="2">
    <source>
        <dbReference type="ARBA" id="ARBA00022679"/>
    </source>
</evidence>
<proteinExistence type="predicted"/>
<dbReference type="Pfam" id="PF13649">
    <property type="entry name" value="Methyltransf_25"/>
    <property type="match status" value="1"/>
</dbReference>
<dbReference type="PROSITE" id="PS01131">
    <property type="entry name" value="RRNA_A_DIMETH"/>
    <property type="match status" value="1"/>
</dbReference>